<evidence type="ECO:0000256" key="5">
    <source>
        <dbReference type="ARBA" id="ARBA00022525"/>
    </source>
</evidence>
<dbReference type="InterPro" id="IPR023828">
    <property type="entry name" value="Peptidase_S8_Ser-AS"/>
</dbReference>
<dbReference type="Gene3D" id="2.60.40.2310">
    <property type="match status" value="1"/>
</dbReference>
<evidence type="ECO:0000313" key="18">
    <source>
        <dbReference type="EMBL" id="RDY01520.1"/>
    </source>
</evidence>
<dbReference type="InterPro" id="IPR010259">
    <property type="entry name" value="S8pro/Inhibitor_I9"/>
</dbReference>
<keyword evidence="5" id="KW-0964">Secreted</keyword>
<keyword evidence="7 13" id="KW-0732">Signal</keyword>
<dbReference type="InterPro" id="IPR036852">
    <property type="entry name" value="Peptidase_S8/S53_dom_sf"/>
</dbReference>
<dbReference type="EMBL" id="QJKJ01002750">
    <property type="protein sequence ID" value="RDY01520.1"/>
    <property type="molecule type" value="Genomic_DNA"/>
</dbReference>
<feature type="active site" description="Charge relay system" evidence="11 12">
    <location>
        <position position="157"/>
    </location>
</feature>
<dbReference type="Pfam" id="PF05922">
    <property type="entry name" value="Inhibitor_I9"/>
    <property type="match status" value="1"/>
</dbReference>
<evidence type="ECO:0000256" key="7">
    <source>
        <dbReference type="ARBA" id="ARBA00022729"/>
    </source>
</evidence>
<dbReference type="InterPro" id="IPR037045">
    <property type="entry name" value="S8pro/Inhibitor_I9_sf"/>
</dbReference>
<keyword evidence="9 12" id="KW-0720">Serine protease</keyword>
<evidence type="ECO:0000256" key="4">
    <source>
        <dbReference type="ARBA" id="ARBA00022523"/>
    </source>
</evidence>
<evidence type="ECO:0000256" key="10">
    <source>
        <dbReference type="ARBA" id="ARBA00023180"/>
    </source>
</evidence>
<dbReference type="FunFam" id="3.30.70.80:FF:000002">
    <property type="entry name" value="Subtilisin-like protease SBT5.3"/>
    <property type="match status" value="1"/>
</dbReference>
<gene>
    <name evidence="18" type="primary">SBT5.4</name>
    <name evidence="18" type="ORF">CR513_15140</name>
</gene>
<dbReference type="Proteomes" id="UP000257109">
    <property type="component" value="Unassembled WGS sequence"/>
</dbReference>
<dbReference type="Gene3D" id="3.30.70.80">
    <property type="entry name" value="Peptidase S8 propeptide/proteinase inhibitor I9"/>
    <property type="match status" value="1"/>
</dbReference>
<evidence type="ECO:0000259" key="17">
    <source>
        <dbReference type="Pfam" id="PF17766"/>
    </source>
</evidence>
<dbReference type="InterPro" id="IPR003137">
    <property type="entry name" value="PA_domain"/>
</dbReference>
<evidence type="ECO:0000313" key="19">
    <source>
        <dbReference type="Proteomes" id="UP000257109"/>
    </source>
</evidence>
<comment type="similarity">
    <text evidence="3 12">Belongs to the peptidase S8 family.</text>
</comment>
<dbReference type="InterPro" id="IPR041469">
    <property type="entry name" value="Subtilisin-like_FN3"/>
</dbReference>
<evidence type="ECO:0000256" key="11">
    <source>
        <dbReference type="PIRSR" id="PIRSR615500-1"/>
    </source>
</evidence>
<evidence type="ECO:0000259" key="16">
    <source>
        <dbReference type="Pfam" id="PF05922"/>
    </source>
</evidence>
<dbReference type="GO" id="GO:0009610">
    <property type="term" value="P:response to symbiotic fungus"/>
    <property type="evidence" value="ECO:0007669"/>
    <property type="project" value="UniProtKB-ARBA"/>
</dbReference>
<protein>
    <submittedName>
        <fullName evidence="18">Subtilisin-like protease SBT5.4</fullName>
    </submittedName>
</protein>
<dbReference type="CDD" id="cd02120">
    <property type="entry name" value="PA_subtilisin_like"/>
    <property type="match status" value="1"/>
</dbReference>
<dbReference type="AlphaFoldDB" id="A0A371HFF5"/>
<dbReference type="GO" id="GO:0004252">
    <property type="term" value="F:serine-type endopeptidase activity"/>
    <property type="evidence" value="ECO:0007669"/>
    <property type="project" value="UniProtKB-UniRule"/>
</dbReference>
<keyword evidence="6 12" id="KW-0645">Protease</keyword>
<dbReference type="Gene3D" id="3.40.50.200">
    <property type="entry name" value="Peptidase S8/S53 domain"/>
    <property type="match status" value="1"/>
</dbReference>
<evidence type="ECO:0000256" key="13">
    <source>
        <dbReference type="SAM" id="SignalP"/>
    </source>
</evidence>
<dbReference type="InterPro" id="IPR045051">
    <property type="entry name" value="SBT"/>
</dbReference>
<evidence type="ECO:0000259" key="15">
    <source>
        <dbReference type="Pfam" id="PF02225"/>
    </source>
</evidence>
<evidence type="ECO:0000256" key="1">
    <source>
        <dbReference type="ARBA" id="ARBA00002076"/>
    </source>
</evidence>
<dbReference type="Pfam" id="PF00082">
    <property type="entry name" value="Peptidase_S8"/>
    <property type="match status" value="1"/>
</dbReference>
<feature type="chain" id="PRO_5016785981" evidence="13">
    <location>
        <begin position="30"/>
        <end position="778"/>
    </location>
</feature>
<dbReference type="OrthoDB" id="206201at2759"/>
<feature type="non-terminal residue" evidence="18">
    <location>
        <position position="1"/>
    </location>
</feature>
<feature type="domain" description="PA" evidence="15">
    <location>
        <begin position="412"/>
        <end position="482"/>
    </location>
</feature>
<dbReference type="GO" id="GO:0048046">
    <property type="term" value="C:apoplast"/>
    <property type="evidence" value="ECO:0007669"/>
    <property type="project" value="UniProtKB-SubCell"/>
</dbReference>
<dbReference type="InterPro" id="IPR015500">
    <property type="entry name" value="Peptidase_S8_subtilisin-rel"/>
</dbReference>
<evidence type="ECO:0000256" key="6">
    <source>
        <dbReference type="ARBA" id="ARBA00022670"/>
    </source>
</evidence>
<dbReference type="FunFam" id="3.40.50.200:FF:000006">
    <property type="entry name" value="Subtilisin-like protease SBT1.5"/>
    <property type="match status" value="1"/>
</dbReference>
<dbReference type="GO" id="GO:0006508">
    <property type="term" value="P:proteolysis"/>
    <property type="evidence" value="ECO:0007669"/>
    <property type="project" value="UniProtKB-KW"/>
</dbReference>
<dbReference type="PROSITE" id="PS51892">
    <property type="entry name" value="SUBTILASE"/>
    <property type="match status" value="1"/>
</dbReference>
<dbReference type="FunFam" id="3.50.30.30:FF:000005">
    <property type="entry name" value="subtilisin-like protease SBT1.5"/>
    <property type="match status" value="1"/>
</dbReference>
<evidence type="ECO:0000256" key="12">
    <source>
        <dbReference type="PROSITE-ProRule" id="PRU01240"/>
    </source>
</evidence>
<sequence>LTKMWSRKHSIFLLFSFILFSVFQAPVFAIKKKSYIVYMGSHEHGEGVTNTDFARVTQSHHEFLQSYVGSSKTAKEVIIYSYTRHINGFAAMLEEEEAANIAKHPDVVSVFLNKGRKLHTTRSWEFMALENNDGAIPSDSVFRKARYGEDTIIANFDTGVWPESPSFRDEGMGPIPSRWKGTCQHDNTGFRCNRKLIGARYFNKGYIAYAGGHVKLNSTLKTARDYAGHGSHTLSTIGGTFVPGANVFGLGNGTAHGGSPKARVATYKVCWPPIDDNECFDADIMAAFDMAIHDGVDVLSLSLGGTATDYFNDGIAIGAFHAYKKGLSVVCSAGNSGPTPGTVSNVAPWIFTIGASTVDREFDTLVHLHNGKRIKAKGVSLSKALPKYKLYSLIDAASAKKANASVKQATLCMRGTIDPKKAKGKILVCLRGITARVEKSMVALQAGAAGMILCNDNLSGNELIADPHLLPASQITYEDGVAVFTYINSTKKPLGYIDPPKTKLQIKPAPYMAAFSSRGPNSVTPEILKPDVTGPGVNIIAAYTRAVSPSNLSFDKRRVPFITMSGTSMSCPHVAGVVGLLKTLYPDWSQAAIKSAIMTTTRTSDNTGKAMLDGNHIKATPYAYGSGHIRPNRAMDPGLVYDLSINDYLNVLCVSGYNQRQIKMVSGVYYRCPDIVNILDFNYPTMTIPRLYGSVSLTRRVKNVGAPGTYTAKLRVPAGLSMSVKPKVLKFDKTGEERSFKLTVEVTRQGVATAFGSLTWSDGIHQVRSPVVVGGVRG</sequence>
<comment type="function">
    <text evidence="1">Required for arbuscular mycorrhiza (AM) development during AM symbiosis with AM fungi (e.g. Glomeromycota intraradices).</text>
</comment>
<feature type="active site" description="Charge relay system" evidence="11 12">
    <location>
        <position position="568"/>
    </location>
</feature>
<feature type="domain" description="Peptidase S8/S53" evidence="14">
    <location>
        <begin position="148"/>
        <end position="606"/>
    </location>
</feature>
<evidence type="ECO:0000259" key="14">
    <source>
        <dbReference type="Pfam" id="PF00082"/>
    </source>
</evidence>
<dbReference type="PROSITE" id="PS00138">
    <property type="entry name" value="SUBTILASE_SER"/>
    <property type="match status" value="1"/>
</dbReference>
<feature type="signal peptide" evidence="13">
    <location>
        <begin position="1"/>
        <end position="29"/>
    </location>
</feature>
<feature type="active site" description="Charge relay system" evidence="11 12">
    <location>
        <position position="229"/>
    </location>
</feature>
<evidence type="ECO:0000256" key="2">
    <source>
        <dbReference type="ARBA" id="ARBA00004271"/>
    </source>
</evidence>
<organism evidence="18 19">
    <name type="scientific">Mucuna pruriens</name>
    <name type="common">Velvet bean</name>
    <name type="synonym">Dolichos pruriens</name>
    <dbReference type="NCBI Taxonomy" id="157652"/>
    <lineage>
        <taxon>Eukaryota</taxon>
        <taxon>Viridiplantae</taxon>
        <taxon>Streptophyta</taxon>
        <taxon>Embryophyta</taxon>
        <taxon>Tracheophyta</taxon>
        <taxon>Spermatophyta</taxon>
        <taxon>Magnoliopsida</taxon>
        <taxon>eudicotyledons</taxon>
        <taxon>Gunneridae</taxon>
        <taxon>Pentapetalae</taxon>
        <taxon>rosids</taxon>
        <taxon>fabids</taxon>
        <taxon>Fabales</taxon>
        <taxon>Fabaceae</taxon>
        <taxon>Papilionoideae</taxon>
        <taxon>50 kb inversion clade</taxon>
        <taxon>NPAAA clade</taxon>
        <taxon>indigoferoid/millettioid clade</taxon>
        <taxon>Phaseoleae</taxon>
        <taxon>Mucuna</taxon>
    </lineage>
</organism>
<comment type="caution">
    <text evidence="18">The sequence shown here is derived from an EMBL/GenBank/DDBJ whole genome shotgun (WGS) entry which is preliminary data.</text>
</comment>
<name>A0A371HFF5_MUCPR</name>
<accession>A0A371HFF5</accession>
<keyword evidence="19" id="KW-1185">Reference proteome</keyword>
<dbReference type="CDD" id="cd04852">
    <property type="entry name" value="Peptidases_S8_3"/>
    <property type="match status" value="1"/>
</dbReference>
<comment type="subcellular location">
    <subcellularLocation>
        <location evidence="2">Secreted</location>
        <location evidence="2">Extracellular space</location>
        <location evidence="2">Apoplast</location>
    </subcellularLocation>
</comment>
<proteinExistence type="inferred from homology"/>
<dbReference type="InterPro" id="IPR034197">
    <property type="entry name" value="Peptidases_S8_3"/>
</dbReference>
<dbReference type="Pfam" id="PF02225">
    <property type="entry name" value="PA"/>
    <property type="match status" value="1"/>
</dbReference>
<dbReference type="SUPFAM" id="SSF52743">
    <property type="entry name" value="Subtilisin-like"/>
    <property type="match status" value="1"/>
</dbReference>
<dbReference type="Pfam" id="PF17766">
    <property type="entry name" value="fn3_6"/>
    <property type="match status" value="1"/>
</dbReference>
<evidence type="ECO:0000256" key="9">
    <source>
        <dbReference type="ARBA" id="ARBA00022825"/>
    </source>
</evidence>
<evidence type="ECO:0000256" key="3">
    <source>
        <dbReference type="ARBA" id="ARBA00011073"/>
    </source>
</evidence>
<keyword evidence="10" id="KW-0325">Glycoprotein</keyword>
<feature type="domain" description="Inhibitor I9" evidence="16">
    <location>
        <begin position="34"/>
        <end position="119"/>
    </location>
</feature>
<keyword evidence="4" id="KW-0052">Apoplast</keyword>
<dbReference type="InterPro" id="IPR046450">
    <property type="entry name" value="PA_dom_sf"/>
</dbReference>
<dbReference type="InterPro" id="IPR000209">
    <property type="entry name" value="Peptidase_S8/S53_dom"/>
</dbReference>
<evidence type="ECO:0000256" key="8">
    <source>
        <dbReference type="ARBA" id="ARBA00022801"/>
    </source>
</evidence>
<feature type="domain" description="Subtilisin-like protease fibronectin type-III" evidence="17">
    <location>
        <begin position="680"/>
        <end position="773"/>
    </location>
</feature>
<dbReference type="SUPFAM" id="SSF52025">
    <property type="entry name" value="PA domain"/>
    <property type="match status" value="1"/>
</dbReference>
<keyword evidence="8 12" id="KW-0378">Hydrolase</keyword>
<dbReference type="PANTHER" id="PTHR10795">
    <property type="entry name" value="PROPROTEIN CONVERTASE SUBTILISIN/KEXIN"/>
    <property type="match status" value="1"/>
</dbReference>
<dbReference type="PRINTS" id="PR00723">
    <property type="entry name" value="SUBTILISIN"/>
</dbReference>
<dbReference type="Gene3D" id="3.50.30.30">
    <property type="match status" value="1"/>
</dbReference>
<dbReference type="GO" id="GO:0009609">
    <property type="term" value="P:response to symbiotic bacterium"/>
    <property type="evidence" value="ECO:0007669"/>
    <property type="project" value="UniProtKB-ARBA"/>
</dbReference>
<reference evidence="18" key="1">
    <citation type="submission" date="2018-05" db="EMBL/GenBank/DDBJ databases">
        <title>Draft genome of Mucuna pruriens seed.</title>
        <authorList>
            <person name="Nnadi N.E."/>
            <person name="Vos R."/>
            <person name="Hasami M.H."/>
            <person name="Devisetty U.K."/>
            <person name="Aguiy J.C."/>
        </authorList>
    </citation>
    <scope>NUCLEOTIDE SEQUENCE [LARGE SCALE GENOMIC DNA]</scope>
    <source>
        <strain evidence="18">JCA_2017</strain>
    </source>
</reference>